<sequence length="66" mass="6955">MAAVAQLLPVGLPVEELILRVSQLHIGSSLSSVASPRQLGRSTLPTTHYSLSSMAQVTSFTTCMSP</sequence>
<keyword evidence="3" id="KW-1185">Reference proteome</keyword>
<evidence type="ECO:0000313" key="3">
    <source>
        <dbReference type="Proteomes" id="UP000070720"/>
    </source>
</evidence>
<dbReference type="InParanoid" id="A0A0E0SP15"/>
<dbReference type="AlphaFoldDB" id="A0A0E0SP15"/>
<dbReference type="EMBL" id="HG970334">
    <property type="protein sequence ID" value="CEF88178.1"/>
    <property type="molecule type" value="Genomic_DNA"/>
</dbReference>
<evidence type="ECO:0000313" key="2">
    <source>
        <dbReference type="EnsemblFungi" id="CEF88178"/>
    </source>
</evidence>
<organism evidence="2">
    <name type="scientific">Gibberella zeae (strain ATCC MYA-4620 / CBS 123657 / FGSC 9075 / NRRL 31084 / PH-1)</name>
    <name type="common">Wheat head blight fungus</name>
    <name type="synonym">Fusarium graminearum</name>
    <dbReference type="NCBI Taxonomy" id="229533"/>
    <lineage>
        <taxon>Eukaryota</taxon>
        <taxon>Fungi</taxon>
        <taxon>Dikarya</taxon>
        <taxon>Ascomycota</taxon>
        <taxon>Pezizomycotina</taxon>
        <taxon>Sordariomycetes</taxon>
        <taxon>Hypocreomycetidae</taxon>
        <taxon>Hypocreales</taxon>
        <taxon>Nectriaceae</taxon>
        <taxon>Fusarium</taxon>
    </lineage>
</organism>
<dbReference type="Proteomes" id="UP000070720">
    <property type="component" value="Chromosome 3"/>
</dbReference>
<reference key="3">
    <citation type="submission" date="2014-02" db="EMBL/GenBank/DDBJ databases">
        <title>A revised Fusarium graminearum genomic reference sequence using whole shotgun re-sequencing.</title>
        <authorList>
            <person name="King R."/>
            <person name="Urban M."/>
            <person name="Hassani-Pak K."/>
            <person name="Hammond-Kosack K."/>
        </authorList>
    </citation>
    <scope>NUCLEOTIDE SEQUENCE</scope>
    <source>
        <strain>PH-1</strain>
    </source>
</reference>
<accession>A0A0E0SP15</accession>
<reference evidence="2" key="5">
    <citation type="submission" date="2017-01" db="UniProtKB">
        <authorList>
            <consortium name="EnsemblFungi"/>
        </authorList>
    </citation>
    <scope>IDENTIFICATION</scope>
    <source>
        <strain evidence="2">PH-1 / ATCC MYA-4620 / FGSC 9075 / NRRL 31084</strain>
    </source>
</reference>
<reference evidence="2 3" key="2">
    <citation type="journal article" date="2010" name="Nature">
        <title>Comparative genomics reveals mobile pathogenicity chromosomes in Fusarium.</title>
        <authorList>
            <person name="Ma L.J."/>
            <person name="van der Does H.C."/>
            <person name="Borkovich K.A."/>
            <person name="Coleman J.J."/>
            <person name="Daboussi M.J."/>
            <person name="Di Pietro A."/>
            <person name="Dufresne M."/>
            <person name="Freitag M."/>
            <person name="Grabherr M."/>
            <person name="Henrissat B."/>
            <person name="Houterman P.M."/>
            <person name="Kang S."/>
            <person name="Shim W.B."/>
            <person name="Woloshuk C."/>
            <person name="Xie X."/>
            <person name="Xu J.R."/>
            <person name="Antoniw J."/>
            <person name="Baker S.E."/>
            <person name="Bluhm B.H."/>
            <person name="Breakspear A."/>
            <person name="Brown D.W."/>
            <person name="Butchko R.A."/>
            <person name="Chapman S."/>
            <person name="Coulson R."/>
            <person name="Coutinho P.M."/>
            <person name="Danchin E.G."/>
            <person name="Diener A."/>
            <person name="Gale L.R."/>
            <person name="Gardiner D.M."/>
            <person name="Goff S."/>
            <person name="Hammond-Kosack K.E."/>
            <person name="Hilburn K."/>
            <person name="Hua-Van A."/>
            <person name="Jonkers W."/>
            <person name="Kazan K."/>
            <person name="Kodira C.D."/>
            <person name="Koehrsen M."/>
            <person name="Kumar L."/>
            <person name="Lee Y.H."/>
            <person name="Li L."/>
            <person name="Manners J.M."/>
            <person name="Miranda-Saavedra D."/>
            <person name="Mukherjee M."/>
            <person name="Park G."/>
            <person name="Park J."/>
            <person name="Park S.Y."/>
            <person name="Proctor R.H."/>
            <person name="Regev A."/>
            <person name="Ruiz-Roldan M.C."/>
            <person name="Sain D."/>
            <person name="Sakthikumar S."/>
            <person name="Sykes S."/>
            <person name="Schwartz D.C."/>
            <person name="Turgeon B.G."/>
            <person name="Wapinski I."/>
            <person name="Yoder O."/>
            <person name="Young S."/>
            <person name="Zeng Q."/>
            <person name="Zhou S."/>
            <person name="Galagan J."/>
            <person name="Cuomo C.A."/>
            <person name="Kistler H.C."/>
            <person name="Rep M."/>
        </authorList>
    </citation>
    <scope>GENOME REANNOTATION</scope>
    <source>
        <strain evidence="3">ATCC MYA-4620 / CBS 123657 / FGSC 9075 / NRRL 31084 / PH-1</strain>
        <strain evidence="2">PH-1 / ATCC MYA-4620 / FGSC 9075 / NRRL 31084</strain>
    </source>
</reference>
<dbReference type="VEuPathDB" id="FungiDB:FGRAMPH1_01G19305"/>
<dbReference type="EnsemblFungi" id="CEF88178">
    <property type="protein sequence ID" value="CEF88178"/>
    <property type="gene ID" value="FGRRES_15325"/>
</dbReference>
<name>A0A0E0SP15_GIBZE</name>
<proteinExistence type="predicted"/>
<reference evidence="1 3" key="4">
    <citation type="journal article" date="2015" name="BMC Genomics">
        <title>The completed genome sequence of the pathogenic ascomycete fungus Fusarium graminearum.</title>
        <authorList>
            <person name="King R."/>
            <person name="Urban M."/>
            <person name="Hammond-Kosack M.C."/>
            <person name="Hassani-Pak K."/>
            <person name="Hammond-Kosack K.E."/>
        </authorList>
    </citation>
    <scope>NUCLEOTIDE SEQUENCE [LARGE SCALE GENOMIC DNA]</scope>
    <source>
        <strain evidence="3">ATCC MYA-4620 / CBS 123657 / FGSC 9075 / NRRL 31084 / PH-1</strain>
        <strain evidence="1">PH-1</strain>
    </source>
</reference>
<reference evidence="2 3" key="1">
    <citation type="journal article" date="2007" name="Science">
        <title>The Fusarium graminearum genome reveals a link between localized polymorphism and pathogen specialization.</title>
        <authorList>
            <person name="Cuomo C.A."/>
            <person name="Gueldener U."/>
            <person name="Xu J.-R."/>
            <person name="Trail F."/>
            <person name="Turgeon B.G."/>
            <person name="Di Pietro A."/>
            <person name="Walton J.D."/>
            <person name="Ma L.-J."/>
            <person name="Baker S.E."/>
            <person name="Rep M."/>
            <person name="Adam G."/>
            <person name="Antoniw J."/>
            <person name="Baldwin T."/>
            <person name="Calvo S.E."/>
            <person name="Chang Y.-L."/>
            <person name="DeCaprio D."/>
            <person name="Gale L.R."/>
            <person name="Gnerre S."/>
            <person name="Goswami R.S."/>
            <person name="Hammond-Kosack K."/>
            <person name="Harris L.J."/>
            <person name="Hilburn K."/>
            <person name="Kennell J.C."/>
            <person name="Kroken S."/>
            <person name="Magnuson J.K."/>
            <person name="Mannhaupt G."/>
            <person name="Mauceli E.W."/>
            <person name="Mewes H.-W."/>
            <person name="Mitterbauer R."/>
            <person name="Muehlbauer G."/>
            <person name="Muensterkoetter M."/>
            <person name="Nelson D."/>
            <person name="O'Donnell K."/>
            <person name="Ouellet T."/>
            <person name="Qi W."/>
            <person name="Quesneville H."/>
            <person name="Roncero M.I.G."/>
            <person name="Seong K.-Y."/>
            <person name="Tetko I.V."/>
            <person name="Urban M."/>
            <person name="Waalwijk C."/>
            <person name="Ward T.J."/>
            <person name="Yao J."/>
            <person name="Birren B.W."/>
            <person name="Kistler H.C."/>
        </authorList>
    </citation>
    <scope>NUCLEOTIDE SEQUENCE [LARGE SCALE GENOMIC DNA]</scope>
    <source>
        <strain evidence="3">ATCC MYA-4620 / CBS 123657 / FGSC 9075 / NRRL 31084 / PH-1</strain>
        <strain evidence="2">PH-1 / ATCC MYA-4620 / FGSC 9075 / NRRL 31084</strain>
    </source>
</reference>
<gene>
    <name evidence="1" type="ORF">FGRAMPH1_01T19305</name>
</gene>
<evidence type="ECO:0000313" key="1">
    <source>
        <dbReference type="EMBL" id="CEF88178.1"/>
    </source>
</evidence>
<protein>
    <submittedName>
        <fullName evidence="1">Chromosome 3, complete genome</fullName>
    </submittedName>
</protein>